<feature type="compositionally biased region" description="Basic and acidic residues" evidence="1">
    <location>
        <begin position="942"/>
        <end position="960"/>
    </location>
</feature>
<dbReference type="PROSITE" id="PS50812">
    <property type="entry name" value="PWWP"/>
    <property type="match status" value="1"/>
</dbReference>
<evidence type="ECO:0000313" key="3">
    <source>
        <dbReference type="EMBL" id="KAH7440946.1"/>
    </source>
</evidence>
<feature type="compositionally biased region" description="Basic and acidic residues" evidence="1">
    <location>
        <begin position="355"/>
        <end position="375"/>
    </location>
</feature>
<feature type="region of interest" description="Disordered" evidence="1">
    <location>
        <begin position="355"/>
        <end position="380"/>
    </location>
</feature>
<dbReference type="Pfam" id="PF00855">
    <property type="entry name" value="PWWP"/>
    <property type="match status" value="1"/>
</dbReference>
<name>A0A8T2V4F9_CERRI</name>
<proteinExistence type="predicted"/>
<dbReference type="InterPro" id="IPR000313">
    <property type="entry name" value="PWWP_dom"/>
</dbReference>
<dbReference type="CDD" id="cd05162">
    <property type="entry name" value="PWWP"/>
    <property type="match status" value="1"/>
</dbReference>
<evidence type="ECO:0000313" key="4">
    <source>
        <dbReference type="Proteomes" id="UP000825935"/>
    </source>
</evidence>
<dbReference type="EMBL" id="CM035408">
    <property type="protein sequence ID" value="KAH7440946.1"/>
    <property type="molecule type" value="Genomic_DNA"/>
</dbReference>
<organism evidence="3 4">
    <name type="scientific">Ceratopteris richardii</name>
    <name type="common">Triangle waterfern</name>
    <dbReference type="NCBI Taxonomy" id="49495"/>
    <lineage>
        <taxon>Eukaryota</taxon>
        <taxon>Viridiplantae</taxon>
        <taxon>Streptophyta</taxon>
        <taxon>Embryophyta</taxon>
        <taxon>Tracheophyta</taxon>
        <taxon>Polypodiopsida</taxon>
        <taxon>Polypodiidae</taxon>
        <taxon>Polypodiales</taxon>
        <taxon>Pteridineae</taxon>
        <taxon>Pteridaceae</taxon>
        <taxon>Parkerioideae</taxon>
        <taxon>Ceratopteris</taxon>
    </lineage>
</organism>
<gene>
    <name evidence="3" type="ORF">KP509_03G017200</name>
</gene>
<accession>A0A8T2V4F9</accession>
<reference evidence="3" key="1">
    <citation type="submission" date="2021-08" db="EMBL/GenBank/DDBJ databases">
        <title>WGS assembly of Ceratopteris richardii.</title>
        <authorList>
            <person name="Marchant D.B."/>
            <person name="Chen G."/>
            <person name="Jenkins J."/>
            <person name="Shu S."/>
            <person name="Leebens-Mack J."/>
            <person name="Grimwood J."/>
            <person name="Schmutz J."/>
            <person name="Soltis P."/>
            <person name="Soltis D."/>
            <person name="Chen Z.-H."/>
        </authorList>
    </citation>
    <scope>NUCLEOTIDE SEQUENCE</scope>
    <source>
        <strain evidence="3">Whitten #5841</strain>
        <tissue evidence="3">Leaf</tissue>
    </source>
</reference>
<protein>
    <recommendedName>
        <fullName evidence="2">PWWP domain-containing protein</fullName>
    </recommendedName>
</protein>
<dbReference type="InterPro" id="IPR012677">
    <property type="entry name" value="Nucleotide-bd_a/b_plait_sf"/>
</dbReference>
<feature type="domain" description="PWWP" evidence="2">
    <location>
        <begin position="66"/>
        <end position="127"/>
    </location>
</feature>
<dbReference type="OrthoDB" id="1927282at2759"/>
<dbReference type="SUPFAM" id="SSF63748">
    <property type="entry name" value="Tudor/PWWP/MBT"/>
    <property type="match status" value="1"/>
</dbReference>
<keyword evidence="4" id="KW-1185">Reference proteome</keyword>
<dbReference type="Gene3D" id="3.30.70.330">
    <property type="match status" value="1"/>
</dbReference>
<dbReference type="Gene3D" id="2.30.30.140">
    <property type="match status" value="1"/>
</dbReference>
<feature type="region of interest" description="Disordered" evidence="1">
    <location>
        <begin position="942"/>
        <end position="975"/>
    </location>
</feature>
<comment type="caution">
    <text evidence="3">The sequence shown here is derived from an EMBL/GenBank/DDBJ whole genome shotgun (WGS) entry which is preliminary data.</text>
</comment>
<dbReference type="Proteomes" id="UP000825935">
    <property type="component" value="Chromosome 3"/>
</dbReference>
<dbReference type="SMART" id="SM00293">
    <property type="entry name" value="PWWP"/>
    <property type="match status" value="1"/>
</dbReference>
<evidence type="ECO:0000259" key="2">
    <source>
        <dbReference type="PROSITE" id="PS50812"/>
    </source>
</evidence>
<sequence length="1281" mass="140857">MPEHGIIAVKSVSHEQKKQKPFVSASMHGHGKGNIMPTSLMKHAKGTTPSYLSDADRNLDGIKYRLGDMVWAKVKSHPWWPGQLYDPALAAEIAMSLKKDSCFLVAFFGDSTFNWFSETELIPYEPNFSQKSKQTTAPHFVEAVEDSLDEVHKRVKSALTCPCSKTESFPENLEGRCGLLYDRQLHDIRTTFDAAIFLAAVKNLACSPFSFSQNMLKSTFTLAQTNAFRRRVSCEGVSEYKGTGSLIQVMASGHSNACDPNEISTEEVLQDDAKVTKGTSKVHHAEVHETANSHQECEVQVEAPSWEEKHRRLAKAGKLKKQAKDVSSKYLTMEKSKGLHDTHGINSTSLEDLVKTQDPPIDKGGVKHSISEKKGTPQPLNARIFDKDASKISLAEESNASRSLAFENNVQEGGQLLQKSKTPKAKGRSNKDISHLAATDSFQNGFEGCQQSQQRKLNRISGLHVNKMAAVVAEPEETTLIASTKKGDVIVEKVKRGKVNENDVLKMNDTKRANLDDIKRNRASDKLKVADTKKDKCFKESKRPLGNESIEVVNMVPRKIKKRKVLPGFCGEANFDLDINDHIEDLKFSDSLPSEPLQEENKCDSHTIIHEIDLEDMSAESAVPLVTGVTLPLDRNALPLEKLEAVLEDRLESEQENISQECDAQDALGARDFGADLEMQAGELELRFNTSASVQTKTITTVKERNQIHNGSVLNANSMSISERGARMLLEKKATVEEFQADLGHDIDNQTSGQNSNTLTTDGISDACVMDTLAASNLQSVVTCSSSDGTHNGNPGMVSTRVCQVEKMAFSMTLDARESINLSASNKVTCVKKRKEGDDLPHNFKGDRKKFKAPATKRSAVCQTKDKEDNGHHGLNKRYDENVSIQSLHMGLMSIASNPLEAIQEDSHFAVCKAFTSFRKVVYRKGVPCSAVSLAAVLDGTDSDKMEKSSREQSEEKCEDGSFENKSSKVNSATSQEMMMTPVSGSYSKSKDDILTLPVKMTKDSVIISEAPLSSLISMDSMPKDNTPLCDPRGVLDRFNNCAQGVLDSGERVTSQSSEVKVSVDERAMAISFPYGFLLPTDIQLREIFAKYGDLNLSLTTVDSKAGCAQVMFRHSEDAESALISMKKDPVFKNAHYWLKQRESERKRSIRQINKSASLKKNSISSDGIHSDSKTISHAVSQGFFVGKTGISGQKGFLHLKYGAKSTPLNASTSLNVSIRSNGLDIQKLDEIQPNLFTSPSILGAAESSSFAPSDIVDISEPLLALLQQLHDLVKSTGFVF</sequence>
<dbReference type="InterPro" id="IPR052657">
    <property type="entry name" value="PDP_family_Arabidopsis"/>
</dbReference>
<dbReference type="PANTHER" id="PTHR10688:SF5">
    <property type="entry name" value="PWWP DOMAIN-CONTAINING PROTEIN 1-RELATED"/>
    <property type="match status" value="1"/>
</dbReference>
<feature type="compositionally biased region" description="Polar residues" evidence="1">
    <location>
        <begin position="964"/>
        <end position="975"/>
    </location>
</feature>
<dbReference type="PANTHER" id="PTHR10688">
    <property type="entry name" value="PWWP DOMAIN-CONTAINING PROTEIN"/>
    <property type="match status" value="1"/>
</dbReference>
<evidence type="ECO:0000256" key="1">
    <source>
        <dbReference type="SAM" id="MobiDB-lite"/>
    </source>
</evidence>